<evidence type="ECO:0000313" key="2">
    <source>
        <dbReference type="EMBL" id="USS88184.1"/>
    </source>
</evidence>
<evidence type="ECO:0000259" key="1">
    <source>
        <dbReference type="PROSITE" id="PS51186"/>
    </source>
</evidence>
<name>A0ABY5BTL3_9LACO</name>
<proteinExistence type="predicted"/>
<dbReference type="InterPro" id="IPR016181">
    <property type="entry name" value="Acyl_CoA_acyltransferase"/>
</dbReference>
<dbReference type="PROSITE" id="PS51186">
    <property type="entry name" value="GNAT"/>
    <property type="match status" value="1"/>
</dbReference>
<keyword evidence="3" id="KW-1185">Reference proteome</keyword>
<organism evidence="2 3">
    <name type="scientific">Fructilactobacillus hinvesii</name>
    <dbReference type="NCBI Taxonomy" id="2940300"/>
    <lineage>
        <taxon>Bacteria</taxon>
        <taxon>Bacillati</taxon>
        <taxon>Bacillota</taxon>
        <taxon>Bacilli</taxon>
        <taxon>Lactobacillales</taxon>
        <taxon>Lactobacillaceae</taxon>
        <taxon>Fructilactobacillus</taxon>
    </lineage>
</organism>
<dbReference type="PANTHER" id="PTHR43792:SF1">
    <property type="entry name" value="N-ACETYLTRANSFERASE DOMAIN-CONTAINING PROTEIN"/>
    <property type="match status" value="1"/>
</dbReference>
<dbReference type="SUPFAM" id="SSF55729">
    <property type="entry name" value="Acyl-CoA N-acyltransferases (Nat)"/>
    <property type="match status" value="1"/>
</dbReference>
<dbReference type="Gene3D" id="3.40.630.30">
    <property type="match status" value="1"/>
</dbReference>
<dbReference type="PANTHER" id="PTHR43792">
    <property type="entry name" value="GNAT FAMILY, PUTATIVE (AFU_ORTHOLOGUE AFUA_3G00765)-RELATED-RELATED"/>
    <property type="match status" value="1"/>
</dbReference>
<dbReference type="Pfam" id="PF13302">
    <property type="entry name" value="Acetyltransf_3"/>
    <property type="match status" value="1"/>
</dbReference>
<dbReference type="RefSeq" id="WP_252797470.1">
    <property type="nucleotide sequence ID" value="NZ_CP097118.1"/>
</dbReference>
<dbReference type="InterPro" id="IPR000182">
    <property type="entry name" value="GNAT_dom"/>
</dbReference>
<reference evidence="2" key="1">
    <citation type="submission" date="2022-05" db="EMBL/GenBank/DDBJ databases">
        <authorList>
            <person name="Oliphant S.A."/>
            <person name="Watson-Haigh N.S."/>
            <person name="Sumby K.M."/>
            <person name="Gardner J.M."/>
            <person name="Jiranek V."/>
        </authorList>
    </citation>
    <scope>NUCLEOTIDE SEQUENCE</scope>
    <source>
        <strain evidence="2">KI11_C11</strain>
    </source>
</reference>
<dbReference type="Proteomes" id="UP001057025">
    <property type="component" value="Chromosome"/>
</dbReference>
<sequence>MPGTQKLTSERLILRPLQANDVSMMFHNWASDPRVTKYLTWPAHESIEITKKSLKIKKSLYQQPDYYDWGIVLKENDELIGTISVVNQDPNIKLMELGFCIGYDWWGNGYTPEALKLVIDYLFHHSDVNRIEIVHDCRNVNSGKVIKKCGLTYEGTLRQRGMNSSGICDEAMYSLLREDYFK</sequence>
<dbReference type="EMBL" id="CP097118">
    <property type="protein sequence ID" value="USS88184.1"/>
    <property type="molecule type" value="Genomic_DNA"/>
</dbReference>
<evidence type="ECO:0000313" key="3">
    <source>
        <dbReference type="Proteomes" id="UP001057025"/>
    </source>
</evidence>
<dbReference type="InterPro" id="IPR051531">
    <property type="entry name" value="N-acetyltransferase"/>
</dbReference>
<protein>
    <submittedName>
        <fullName evidence="2">GNAT family N-acetyltransferase</fullName>
    </submittedName>
</protein>
<gene>
    <name evidence="2" type="ORF">M3M39_01500</name>
</gene>
<feature type="domain" description="N-acetyltransferase" evidence="1">
    <location>
        <begin position="12"/>
        <end position="178"/>
    </location>
</feature>
<accession>A0ABY5BTL3</accession>